<sequence>MVILGPYFTLSRPLLTQVTGGLSASCNTVGCNAAATREHVAQRSCLVGINNSETMLTTLGSLLATSILLATFWEFPTKCYQHLGVQYWFFCIPSSRSLHYPSSLALLKFLLTREFEPSALSHILSLSNGEVNRAPARTPHTRDHGESGLGWRWTVEASVKRTRVTIEGSGGLAADVGRAQSWLSPSIEEISGSGTRLLPLSAVSLVGVAIISGTRPIISGPVGLSDLSSYLVLVHPLCLTQQRTYPWLFPEEVGHPTNDPFFSGENATAWITSLGYQLYLEHDDSVIATTLWDPEDASANPLKAYRNFILSEGYLDYTFFSLDNVESWIHPVVFHAFMTLTYGSVEAHGDADQAEVPLTLHDEESRTVVDSDNGFSADMAAFEQMLFGNQSNLSINPDFNMEDFLASVEPLTLDFGATGGNSGLDTDELEYFGLPAKNTSGLVPVQQDVVDTDPSNFVPTNQPALLSLHLGGASGAQHWDWSALVPQPELPQLPPPPGPSRPSPAPEELSDLESPFAPHAIDLEFSDRNIIAGKRRRTMSTRTADAVVARPTKRKPQAGTLQSAIRKFWSNEWISRIIYYIQGMPSLRSGS</sequence>
<organism evidence="2 3">
    <name type="scientific">Mycena rosella</name>
    <name type="common">Pink bonnet</name>
    <name type="synonym">Agaricus rosellus</name>
    <dbReference type="NCBI Taxonomy" id="1033263"/>
    <lineage>
        <taxon>Eukaryota</taxon>
        <taxon>Fungi</taxon>
        <taxon>Dikarya</taxon>
        <taxon>Basidiomycota</taxon>
        <taxon>Agaricomycotina</taxon>
        <taxon>Agaricomycetes</taxon>
        <taxon>Agaricomycetidae</taxon>
        <taxon>Agaricales</taxon>
        <taxon>Marasmiineae</taxon>
        <taxon>Mycenaceae</taxon>
        <taxon>Mycena</taxon>
    </lineage>
</organism>
<evidence type="ECO:0000313" key="3">
    <source>
        <dbReference type="Proteomes" id="UP001221757"/>
    </source>
</evidence>
<comment type="caution">
    <text evidence="2">The sequence shown here is derived from an EMBL/GenBank/DDBJ whole genome shotgun (WGS) entry which is preliminary data.</text>
</comment>
<dbReference type="AlphaFoldDB" id="A0AAD7G9C8"/>
<proteinExistence type="predicted"/>
<feature type="region of interest" description="Disordered" evidence="1">
    <location>
        <begin position="486"/>
        <end position="512"/>
    </location>
</feature>
<dbReference type="EMBL" id="JARKIE010000128">
    <property type="protein sequence ID" value="KAJ7679782.1"/>
    <property type="molecule type" value="Genomic_DNA"/>
</dbReference>
<name>A0AAD7G9C8_MYCRO</name>
<evidence type="ECO:0000313" key="2">
    <source>
        <dbReference type="EMBL" id="KAJ7679782.1"/>
    </source>
</evidence>
<keyword evidence="3" id="KW-1185">Reference proteome</keyword>
<evidence type="ECO:0000256" key="1">
    <source>
        <dbReference type="SAM" id="MobiDB-lite"/>
    </source>
</evidence>
<reference evidence="2" key="1">
    <citation type="submission" date="2023-03" db="EMBL/GenBank/DDBJ databases">
        <title>Massive genome expansion in bonnet fungi (Mycena s.s.) driven by repeated elements and novel gene families across ecological guilds.</title>
        <authorList>
            <consortium name="Lawrence Berkeley National Laboratory"/>
            <person name="Harder C.B."/>
            <person name="Miyauchi S."/>
            <person name="Viragh M."/>
            <person name="Kuo A."/>
            <person name="Thoen E."/>
            <person name="Andreopoulos B."/>
            <person name="Lu D."/>
            <person name="Skrede I."/>
            <person name="Drula E."/>
            <person name="Henrissat B."/>
            <person name="Morin E."/>
            <person name="Kohler A."/>
            <person name="Barry K."/>
            <person name="LaButti K."/>
            <person name="Morin E."/>
            <person name="Salamov A."/>
            <person name="Lipzen A."/>
            <person name="Mereny Z."/>
            <person name="Hegedus B."/>
            <person name="Baldrian P."/>
            <person name="Stursova M."/>
            <person name="Weitz H."/>
            <person name="Taylor A."/>
            <person name="Grigoriev I.V."/>
            <person name="Nagy L.G."/>
            <person name="Martin F."/>
            <person name="Kauserud H."/>
        </authorList>
    </citation>
    <scope>NUCLEOTIDE SEQUENCE</scope>
    <source>
        <strain evidence="2">CBHHK067</strain>
    </source>
</reference>
<gene>
    <name evidence="2" type="ORF">B0H17DRAFT_1139056</name>
</gene>
<accession>A0AAD7G9C8</accession>
<dbReference type="Proteomes" id="UP001221757">
    <property type="component" value="Unassembled WGS sequence"/>
</dbReference>
<feature type="compositionally biased region" description="Pro residues" evidence="1">
    <location>
        <begin position="488"/>
        <end position="505"/>
    </location>
</feature>
<protein>
    <submittedName>
        <fullName evidence="2">Uncharacterized protein</fullName>
    </submittedName>
</protein>